<dbReference type="CDD" id="cd05233">
    <property type="entry name" value="SDR_c"/>
    <property type="match status" value="1"/>
</dbReference>
<dbReference type="GO" id="GO:0016020">
    <property type="term" value="C:membrane"/>
    <property type="evidence" value="ECO:0007669"/>
    <property type="project" value="TreeGrafter"/>
</dbReference>
<feature type="domain" description="Ketoreductase" evidence="5">
    <location>
        <begin position="63"/>
        <end position="247"/>
    </location>
</feature>
<dbReference type="Gene3D" id="3.40.50.720">
    <property type="entry name" value="NAD(P)-binding Rossmann-like Domain"/>
    <property type="match status" value="1"/>
</dbReference>
<keyword evidence="7" id="KW-1185">Reference proteome</keyword>
<evidence type="ECO:0000256" key="4">
    <source>
        <dbReference type="SAM" id="MobiDB-lite"/>
    </source>
</evidence>
<dbReference type="InterPro" id="IPR020904">
    <property type="entry name" value="Sc_DH/Rdtase_CS"/>
</dbReference>
<proteinExistence type="inferred from homology"/>
<comment type="caution">
    <text evidence="6">The sequence shown here is derived from an EMBL/GenBank/DDBJ whole genome shotgun (WGS) entry which is preliminary data.</text>
</comment>
<evidence type="ECO:0000313" key="6">
    <source>
        <dbReference type="EMBL" id="MBD8506519.1"/>
    </source>
</evidence>
<dbReference type="SMART" id="SM00822">
    <property type="entry name" value="PKS_KR"/>
    <property type="match status" value="1"/>
</dbReference>
<dbReference type="AlphaFoldDB" id="A0A927JC67"/>
<dbReference type="InterPro" id="IPR057326">
    <property type="entry name" value="KR_dom"/>
</dbReference>
<evidence type="ECO:0000313" key="7">
    <source>
        <dbReference type="Proteomes" id="UP000642993"/>
    </source>
</evidence>
<evidence type="ECO:0000259" key="5">
    <source>
        <dbReference type="SMART" id="SM00822"/>
    </source>
</evidence>
<protein>
    <submittedName>
        <fullName evidence="6">SDR family NAD(P)-dependent oxidoreductase</fullName>
    </submittedName>
</protein>
<evidence type="ECO:0000256" key="1">
    <source>
        <dbReference type="ARBA" id="ARBA00006484"/>
    </source>
</evidence>
<gene>
    <name evidence="6" type="ORF">HT102_08480</name>
</gene>
<accession>A0A927JC67</accession>
<evidence type="ECO:0000256" key="2">
    <source>
        <dbReference type="ARBA" id="ARBA00023002"/>
    </source>
</evidence>
<keyword evidence="2" id="KW-0560">Oxidoreductase</keyword>
<dbReference type="InterPro" id="IPR036291">
    <property type="entry name" value="NAD(P)-bd_dom_sf"/>
</dbReference>
<feature type="region of interest" description="Disordered" evidence="4">
    <location>
        <begin position="319"/>
        <end position="342"/>
    </location>
</feature>
<dbReference type="SUPFAM" id="SSF51735">
    <property type="entry name" value="NAD(P)-binding Rossmann-fold domains"/>
    <property type="match status" value="1"/>
</dbReference>
<dbReference type="Pfam" id="PF00106">
    <property type="entry name" value="adh_short"/>
    <property type="match status" value="1"/>
</dbReference>
<evidence type="ECO:0000256" key="3">
    <source>
        <dbReference type="RuleBase" id="RU000363"/>
    </source>
</evidence>
<dbReference type="EMBL" id="JACYWE010000004">
    <property type="protein sequence ID" value="MBD8506519.1"/>
    <property type="molecule type" value="Genomic_DNA"/>
</dbReference>
<sequence length="376" mass="39989">MATLAPATFLAFTQPADLLVQSLVAPARGALSPVARAPRQAATAMGSSLRSRRPSTTGPLHDRRIVITGASSGIGAAAAHQIAANGGTVLLVARSLDKLLEVKDSIEAEGGTAFAYPCDITDSDAVERLIEQIVHEHGTIDMLVNNAGRSIRRSIALSHDRFHDFERTMSLNYFAAIRLILGLLPHMKANAFGHIVNISSIGVQTSAPRFSAYVASKAALDAFSDVVATETLGSGVTFTTIHMPLVRTPMIAPTTMYDAFPTLSPEEAANLVVRALVKRPVEIGTPVGTFGELMHALAPKITDRILHQAYKAFPDSLAAQGERNPGEKAPENNTKSTGPGLSRRTLLLARASRLARTQPLSGTATAMMRLLPGIHW</sequence>
<dbReference type="PANTHER" id="PTHR44196">
    <property type="entry name" value="DEHYDROGENASE/REDUCTASE SDR FAMILY MEMBER 7B"/>
    <property type="match status" value="1"/>
</dbReference>
<organism evidence="6 7">
    <name type="scientific">Lolliginicoccus lacisalsi</name>
    <dbReference type="NCBI Taxonomy" id="2742202"/>
    <lineage>
        <taxon>Bacteria</taxon>
        <taxon>Bacillati</taxon>
        <taxon>Actinomycetota</taxon>
        <taxon>Actinomycetes</taxon>
        <taxon>Mycobacteriales</taxon>
        <taxon>Hoyosellaceae</taxon>
        <taxon>Lolliginicoccus</taxon>
    </lineage>
</organism>
<dbReference type="PROSITE" id="PS00061">
    <property type="entry name" value="ADH_SHORT"/>
    <property type="match status" value="1"/>
</dbReference>
<reference evidence="6" key="1">
    <citation type="submission" date="2020-09" db="EMBL/GenBank/DDBJ databases">
        <title>Hoyosella lacisalsi sp. nov., a halotolerant actinobacterium isolated from soil of Lake Gudzhirganskoe.</title>
        <authorList>
            <person name="Yang Q."/>
            <person name="Guo P.Y."/>
            <person name="Liu S.W."/>
            <person name="Li F.N."/>
            <person name="Sun C.H."/>
        </authorList>
    </citation>
    <scope>NUCLEOTIDE SEQUENCE</scope>
    <source>
        <strain evidence="6">G463</strain>
    </source>
</reference>
<name>A0A927JC67_9ACTN</name>
<dbReference type="Proteomes" id="UP000642993">
    <property type="component" value="Unassembled WGS sequence"/>
</dbReference>
<dbReference type="PRINTS" id="PR00081">
    <property type="entry name" value="GDHRDH"/>
</dbReference>
<dbReference type="PANTHER" id="PTHR44196:SF1">
    <property type="entry name" value="DEHYDROGENASE_REDUCTASE SDR FAMILY MEMBER 7B"/>
    <property type="match status" value="1"/>
</dbReference>
<dbReference type="RefSeq" id="WP_192038987.1">
    <property type="nucleotide sequence ID" value="NZ_JACYWE010000004.1"/>
</dbReference>
<dbReference type="GO" id="GO:0016491">
    <property type="term" value="F:oxidoreductase activity"/>
    <property type="evidence" value="ECO:0007669"/>
    <property type="project" value="UniProtKB-KW"/>
</dbReference>
<dbReference type="InterPro" id="IPR002347">
    <property type="entry name" value="SDR_fam"/>
</dbReference>
<comment type="similarity">
    <text evidence="1 3">Belongs to the short-chain dehydrogenases/reductases (SDR) family.</text>
</comment>
<dbReference type="PRINTS" id="PR00080">
    <property type="entry name" value="SDRFAMILY"/>
</dbReference>